<dbReference type="InterPro" id="IPR001202">
    <property type="entry name" value="WW_dom"/>
</dbReference>
<evidence type="ECO:0000259" key="1">
    <source>
        <dbReference type="PROSITE" id="PS50020"/>
    </source>
</evidence>
<dbReference type="PROSITE" id="PS50020">
    <property type="entry name" value="WW_DOMAIN_2"/>
    <property type="match status" value="1"/>
</dbReference>
<organism evidence="2 3">
    <name type="scientific">Ophiobolus disseminans</name>
    <dbReference type="NCBI Taxonomy" id="1469910"/>
    <lineage>
        <taxon>Eukaryota</taxon>
        <taxon>Fungi</taxon>
        <taxon>Dikarya</taxon>
        <taxon>Ascomycota</taxon>
        <taxon>Pezizomycotina</taxon>
        <taxon>Dothideomycetes</taxon>
        <taxon>Pleosporomycetidae</taxon>
        <taxon>Pleosporales</taxon>
        <taxon>Pleosporineae</taxon>
        <taxon>Phaeosphaeriaceae</taxon>
        <taxon>Ophiobolus</taxon>
    </lineage>
</organism>
<evidence type="ECO:0000313" key="2">
    <source>
        <dbReference type="EMBL" id="KAF2824649.1"/>
    </source>
</evidence>
<proteinExistence type="predicted"/>
<accession>A0A6A6ZVN4</accession>
<feature type="domain" description="WW" evidence="1">
    <location>
        <begin position="57"/>
        <end position="90"/>
    </location>
</feature>
<feature type="non-terminal residue" evidence="2">
    <location>
        <position position="98"/>
    </location>
</feature>
<dbReference type="Proteomes" id="UP000799424">
    <property type="component" value="Unassembled WGS sequence"/>
</dbReference>
<gene>
    <name evidence="2" type="ORF">CC86DRAFT_241168</name>
</gene>
<name>A0A6A6ZVN4_9PLEO</name>
<dbReference type="OrthoDB" id="4850726at2759"/>
<reference evidence="2" key="1">
    <citation type="journal article" date="2020" name="Stud. Mycol.">
        <title>101 Dothideomycetes genomes: a test case for predicting lifestyles and emergence of pathogens.</title>
        <authorList>
            <person name="Haridas S."/>
            <person name="Albert R."/>
            <person name="Binder M."/>
            <person name="Bloem J."/>
            <person name="Labutti K."/>
            <person name="Salamov A."/>
            <person name="Andreopoulos B."/>
            <person name="Baker S."/>
            <person name="Barry K."/>
            <person name="Bills G."/>
            <person name="Bluhm B."/>
            <person name="Cannon C."/>
            <person name="Castanera R."/>
            <person name="Culley D."/>
            <person name="Daum C."/>
            <person name="Ezra D."/>
            <person name="Gonzalez J."/>
            <person name="Henrissat B."/>
            <person name="Kuo A."/>
            <person name="Liang C."/>
            <person name="Lipzen A."/>
            <person name="Lutzoni F."/>
            <person name="Magnuson J."/>
            <person name="Mondo S."/>
            <person name="Nolan M."/>
            <person name="Ohm R."/>
            <person name="Pangilinan J."/>
            <person name="Park H.-J."/>
            <person name="Ramirez L."/>
            <person name="Alfaro M."/>
            <person name="Sun H."/>
            <person name="Tritt A."/>
            <person name="Yoshinaga Y."/>
            <person name="Zwiers L.-H."/>
            <person name="Turgeon B."/>
            <person name="Goodwin S."/>
            <person name="Spatafora J."/>
            <person name="Crous P."/>
            <person name="Grigoriev I."/>
        </authorList>
    </citation>
    <scope>NUCLEOTIDE SEQUENCE</scope>
    <source>
        <strain evidence="2">CBS 113818</strain>
    </source>
</reference>
<keyword evidence="3" id="KW-1185">Reference proteome</keyword>
<sequence length="98" mass="11228">MPEYEYEPLDVDTGEIRLVELHPGAFDDPIKISIITKPLVIPAPVPVQGDRLEQIRNSLPAGMWAYETLEGRILFDNSIEDMTTWEHPNPSYDHCSYE</sequence>
<dbReference type="EMBL" id="MU006229">
    <property type="protein sequence ID" value="KAF2824649.1"/>
    <property type="molecule type" value="Genomic_DNA"/>
</dbReference>
<protein>
    <recommendedName>
        <fullName evidence="1">WW domain-containing protein</fullName>
    </recommendedName>
</protein>
<dbReference type="AlphaFoldDB" id="A0A6A6ZVN4"/>
<evidence type="ECO:0000313" key="3">
    <source>
        <dbReference type="Proteomes" id="UP000799424"/>
    </source>
</evidence>